<keyword evidence="2" id="KW-1185">Reference proteome</keyword>
<reference evidence="1" key="1">
    <citation type="submission" date="2023-08" db="EMBL/GenBank/DDBJ databases">
        <authorList>
            <person name="Audoor S."/>
            <person name="Bilcke G."/>
        </authorList>
    </citation>
    <scope>NUCLEOTIDE SEQUENCE</scope>
</reference>
<gene>
    <name evidence="1" type="ORF">CYCCA115_LOCUS8532</name>
</gene>
<protein>
    <submittedName>
        <fullName evidence="1">Uncharacterized protein</fullName>
    </submittedName>
</protein>
<organism evidence="1 2">
    <name type="scientific">Cylindrotheca closterium</name>
    <dbReference type="NCBI Taxonomy" id="2856"/>
    <lineage>
        <taxon>Eukaryota</taxon>
        <taxon>Sar</taxon>
        <taxon>Stramenopiles</taxon>
        <taxon>Ochrophyta</taxon>
        <taxon>Bacillariophyta</taxon>
        <taxon>Bacillariophyceae</taxon>
        <taxon>Bacillariophycidae</taxon>
        <taxon>Bacillariales</taxon>
        <taxon>Bacillariaceae</taxon>
        <taxon>Cylindrotheca</taxon>
    </lineage>
</organism>
<dbReference type="InterPro" id="IPR011989">
    <property type="entry name" value="ARM-like"/>
</dbReference>
<dbReference type="Proteomes" id="UP001295423">
    <property type="component" value="Unassembled WGS sequence"/>
</dbReference>
<proteinExistence type="predicted"/>
<evidence type="ECO:0000313" key="1">
    <source>
        <dbReference type="EMBL" id="CAJ1943619.1"/>
    </source>
</evidence>
<dbReference type="InterPro" id="IPR016024">
    <property type="entry name" value="ARM-type_fold"/>
</dbReference>
<evidence type="ECO:0000313" key="2">
    <source>
        <dbReference type="Proteomes" id="UP001295423"/>
    </source>
</evidence>
<dbReference type="AlphaFoldDB" id="A0AAD2FJL7"/>
<name>A0AAD2FJL7_9STRA</name>
<dbReference type="SUPFAM" id="SSF48371">
    <property type="entry name" value="ARM repeat"/>
    <property type="match status" value="1"/>
</dbReference>
<dbReference type="Gene3D" id="1.25.10.10">
    <property type="entry name" value="Leucine-rich Repeat Variant"/>
    <property type="match status" value="1"/>
</dbReference>
<sequence>MLRIFRSSQSVDELLQSTKTHFRDMYAIRRGRLTEKEVNEMLRKLRRANDVAEATEALKALYKPLDQSSEKGLRKDSAEKIAHFDGVGNALMALEKWHTQSQEFCYMTFQLLIRISFFVPSTKTFIVNSGGILTIIEAVRAHEEGPQDDYLFKSSALGLLTNLSLEVDDAIKAEVASEECVDLVLECMKRWPEKEYAQKRGCIYFYEVGQIEEVKDLMHEKRVGLPIIEALDRFRETNKDVHKWASQAMVVYSRS</sequence>
<comment type="caution">
    <text evidence="1">The sequence shown here is derived from an EMBL/GenBank/DDBJ whole genome shotgun (WGS) entry which is preliminary data.</text>
</comment>
<dbReference type="EMBL" id="CAKOGP040001113">
    <property type="protein sequence ID" value="CAJ1943619.1"/>
    <property type="molecule type" value="Genomic_DNA"/>
</dbReference>
<accession>A0AAD2FJL7</accession>